<dbReference type="SUPFAM" id="SSF51395">
    <property type="entry name" value="FMN-linked oxidoreductases"/>
    <property type="match status" value="1"/>
</dbReference>
<proteinExistence type="inferred from homology"/>
<reference evidence="4" key="1">
    <citation type="journal article" date="2019" name="Int. J. Syst. Evol. Microbiol.">
        <title>The Global Catalogue of Microorganisms (GCM) 10K type strain sequencing project: providing services to taxonomists for standard genome sequencing and annotation.</title>
        <authorList>
            <consortium name="The Broad Institute Genomics Platform"/>
            <consortium name="The Broad Institute Genome Sequencing Center for Infectious Disease"/>
            <person name="Wu L."/>
            <person name="Ma J."/>
        </authorList>
    </citation>
    <scope>NUCLEOTIDE SEQUENCE [LARGE SCALE GENOMIC DNA]</scope>
    <source>
        <strain evidence="4">CGMCC 4.7246</strain>
    </source>
</reference>
<dbReference type="InterPro" id="IPR002932">
    <property type="entry name" value="Glu_synthdom"/>
</dbReference>
<feature type="domain" description="Glutamate synthase" evidence="2">
    <location>
        <begin position="217"/>
        <end position="386"/>
    </location>
</feature>
<dbReference type="Gene3D" id="3.20.20.70">
    <property type="entry name" value="Aldolase class I"/>
    <property type="match status" value="1"/>
</dbReference>
<sequence length="443" mass="45272">MSGLRAETFPEAAVRDRARTGTAAAFPPLADYGHALFGAAVSGAGSGSGSAGSASGVSASGMVSDELDAARLVPPVFVPERLEKLIDLAREPLHGDVDLTTSVGGFASALPVYLSAFGSTQVASADLGVAASAQAGALGVPVVVGENVVPVNGYGRLADGGGRSLLARIRAYADAVPDGLGGVVVQQSTEDADAEVWNLVYSDPSARPLLESGRLGFELKVGQGAKPGLGGMTVVDAADTRRLSEQFALEPVFDPATGRVLRCASPGTFTEEILRQQVRLMRNNFPRARVWVKLPPGRDVAAAAAIAWAAGADAVTVDGAEGGSGWAPAAFLAGVGLPLAECLRRIGPPDGCLLVSGRVWEGLRAVKCLAAGAGAVGLGRAALIAVDEDPRAGLVRLVECLALELRMLISALGKYRVSALSPDDLWSPTGWAVPARDRLGAVR</sequence>
<dbReference type="PANTHER" id="PTHR43819:SF1">
    <property type="entry name" value="ARCHAEAL-TYPE GLUTAMATE SYNTHASE [NADPH]"/>
    <property type="match status" value="1"/>
</dbReference>
<evidence type="ECO:0000259" key="2">
    <source>
        <dbReference type="Pfam" id="PF01645"/>
    </source>
</evidence>
<dbReference type="EMBL" id="JBHSQO010000037">
    <property type="protein sequence ID" value="MFC6093063.1"/>
    <property type="molecule type" value="Genomic_DNA"/>
</dbReference>
<accession>A0ABW1PDB9</accession>
<protein>
    <submittedName>
        <fullName evidence="3">Glutamate synthase-related protein</fullName>
    </submittedName>
</protein>
<keyword evidence="4" id="KW-1185">Reference proteome</keyword>
<gene>
    <name evidence="3" type="ORF">ACFP3R_27655</name>
</gene>
<dbReference type="PANTHER" id="PTHR43819">
    <property type="entry name" value="ARCHAEAL-TYPE GLUTAMATE SYNTHASE [NADPH]"/>
    <property type="match status" value="1"/>
</dbReference>
<comment type="caution">
    <text evidence="3">The sequence shown here is derived from an EMBL/GenBank/DDBJ whole genome shotgun (WGS) entry which is preliminary data.</text>
</comment>
<dbReference type="Pfam" id="PF01645">
    <property type="entry name" value="Glu_synthase"/>
    <property type="match status" value="1"/>
</dbReference>
<comment type="similarity">
    <text evidence="1">Belongs to the glutamate synthase family.</text>
</comment>
<dbReference type="RefSeq" id="WP_380639882.1">
    <property type="nucleotide sequence ID" value="NZ_JBHSQO010000037.1"/>
</dbReference>
<evidence type="ECO:0000256" key="1">
    <source>
        <dbReference type="ARBA" id="ARBA00009716"/>
    </source>
</evidence>
<name>A0ABW1PDB9_9PSEU</name>
<organism evidence="3 4">
    <name type="scientific">Saccharothrix lopnurensis</name>
    <dbReference type="NCBI Taxonomy" id="1670621"/>
    <lineage>
        <taxon>Bacteria</taxon>
        <taxon>Bacillati</taxon>
        <taxon>Actinomycetota</taxon>
        <taxon>Actinomycetes</taxon>
        <taxon>Pseudonocardiales</taxon>
        <taxon>Pseudonocardiaceae</taxon>
        <taxon>Saccharothrix</taxon>
    </lineage>
</organism>
<dbReference type="Proteomes" id="UP001596220">
    <property type="component" value="Unassembled WGS sequence"/>
</dbReference>
<dbReference type="InterPro" id="IPR013785">
    <property type="entry name" value="Aldolase_TIM"/>
</dbReference>
<evidence type="ECO:0000313" key="4">
    <source>
        <dbReference type="Proteomes" id="UP001596220"/>
    </source>
</evidence>
<evidence type="ECO:0000313" key="3">
    <source>
        <dbReference type="EMBL" id="MFC6093063.1"/>
    </source>
</evidence>